<evidence type="ECO:0000313" key="1">
    <source>
        <dbReference type="EMBL" id="KAJ6642380.1"/>
    </source>
</evidence>
<sequence length="197" mass="23137">MMAEAAADDDNEYKAKLYKQFKKLQEKKRKGQHVTPDYMVMDGELTYGQDEDESEESHDIYASPSVDQFHNPQMVKITEADIRTKAKHHVPQWDYDGSSQEIAYYQKPHEWPMVDPSSLPYQYTTLAPMHLTSFAEDEEFIPSTLLQETKYSTLEEYPTNLFQANKPKQMDLPYTYTKYKNRQSMKNAMSNLNTRIH</sequence>
<comment type="caution">
    <text evidence="1">The sequence shown here is derived from an EMBL/GenBank/DDBJ whole genome shotgun (WGS) entry which is preliminary data.</text>
</comment>
<dbReference type="AlphaFoldDB" id="A0A9Q0N2E3"/>
<dbReference type="Proteomes" id="UP001151699">
    <property type="component" value="Chromosome B"/>
</dbReference>
<name>A0A9Q0N2E3_9DIPT</name>
<proteinExistence type="predicted"/>
<gene>
    <name evidence="1" type="ORF">Bhyg_07328</name>
</gene>
<dbReference type="EMBL" id="WJQU01000002">
    <property type="protein sequence ID" value="KAJ6642380.1"/>
    <property type="molecule type" value="Genomic_DNA"/>
</dbReference>
<organism evidence="1 2">
    <name type="scientific">Pseudolycoriella hygida</name>
    <dbReference type="NCBI Taxonomy" id="35572"/>
    <lineage>
        <taxon>Eukaryota</taxon>
        <taxon>Metazoa</taxon>
        <taxon>Ecdysozoa</taxon>
        <taxon>Arthropoda</taxon>
        <taxon>Hexapoda</taxon>
        <taxon>Insecta</taxon>
        <taxon>Pterygota</taxon>
        <taxon>Neoptera</taxon>
        <taxon>Endopterygota</taxon>
        <taxon>Diptera</taxon>
        <taxon>Nematocera</taxon>
        <taxon>Sciaroidea</taxon>
        <taxon>Sciaridae</taxon>
        <taxon>Pseudolycoriella</taxon>
    </lineage>
</organism>
<accession>A0A9Q0N2E3</accession>
<protein>
    <submittedName>
        <fullName evidence="1">Uncharacterized protein</fullName>
    </submittedName>
</protein>
<keyword evidence="2" id="KW-1185">Reference proteome</keyword>
<reference evidence="1" key="1">
    <citation type="submission" date="2022-07" db="EMBL/GenBank/DDBJ databases">
        <authorList>
            <person name="Trinca V."/>
            <person name="Uliana J.V.C."/>
            <person name="Torres T.T."/>
            <person name="Ward R.J."/>
            <person name="Monesi N."/>
        </authorList>
    </citation>
    <scope>NUCLEOTIDE SEQUENCE</scope>
    <source>
        <strain evidence="1">HSMRA1968</strain>
        <tissue evidence="1">Whole embryos</tissue>
    </source>
</reference>
<evidence type="ECO:0000313" key="2">
    <source>
        <dbReference type="Proteomes" id="UP001151699"/>
    </source>
</evidence>